<dbReference type="RefSeq" id="WP_093148423.1">
    <property type="nucleotide sequence ID" value="NZ_FNBW01000002.1"/>
</dbReference>
<evidence type="ECO:0000256" key="3">
    <source>
        <dbReference type="ARBA" id="ARBA00022803"/>
    </source>
</evidence>
<comment type="function">
    <text evidence="1">Involved in endocytosis.</text>
</comment>
<dbReference type="SMART" id="SM00028">
    <property type="entry name" value="TPR"/>
    <property type="match status" value="3"/>
</dbReference>
<proteinExistence type="inferred from homology"/>
<evidence type="ECO:0000256" key="5">
    <source>
        <dbReference type="PROSITE-ProRule" id="PRU00339"/>
    </source>
</evidence>
<dbReference type="Proteomes" id="UP000198615">
    <property type="component" value="Unassembled WGS sequence"/>
</dbReference>
<dbReference type="AlphaFoldDB" id="A0A8G2EVH3"/>
<evidence type="ECO:0000256" key="1">
    <source>
        <dbReference type="ARBA" id="ARBA00002550"/>
    </source>
</evidence>
<comment type="similarity">
    <text evidence="4">Belongs to the YPP1 family.</text>
</comment>
<dbReference type="InterPro" id="IPR051722">
    <property type="entry name" value="Endocytosis_PI4K-reg_protein"/>
</dbReference>
<protein>
    <submittedName>
        <fullName evidence="6">Tetratricopeptide repeat-containing protein</fullName>
    </submittedName>
</protein>
<comment type="caution">
    <text evidence="6">The sequence shown here is derived from an EMBL/GenBank/DDBJ whole genome shotgun (WGS) entry which is preliminary data.</text>
</comment>
<sequence length="140" mass="15445">MAGRGDGIGRLEGLYNRVTADTPDGARTLNVKSVMALDNDRPNEAAELIGRALVIEPAEYAYLFHLAKVCAKAGWWSHCVDALRRAIYVDPVNPEAWYGLGRAFEELDSIGEAEVCWRQCLALDPKHIGAREALVAHARR</sequence>
<evidence type="ECO:0000256" key="4">
    <source>
        <dbReference type="ARBA" id="ARBA00038251"/>
    </source>
</evidence>
<dbReference type="PANTHER" id="PTHR23083:SF464">
    <property type="entry name" value="TETRATRICOPEPTIDE REPEAT DOMAIN 7, ISOFORM A"/>
    <property type="match status" value="1"/>
</dbReference>
<organism evidence="6 7">
    <name type="scientific">Thalassobaculum litoreum DSM 18839</name>
    <dbReference type="NCBI Taxonomy" id="1123362"/>
    <lineage>
        <taxon>Bacteria</taxon>
        <taxon>Pseudomonadati</taxon>
        <taxon>Pseudomonadota</taxon>
        <taxon>Alphaproteobacteria</taxon>
        <taxon>Rhodospirillales</taxon>
        <taxon>Thalassobaculaceae</taxon>
        <taxon>Thalassobaculum</taxon>
    </lineage>
</organism>
<reference evidence="6 7" key="1">
    <citation type="submission" date="2016-10" db="EMBL/GenBank/DDBJ databases">
        <authorList>
            <person name="Varghese N."/>
            <person name="Submissions S."/>
        </authorList>
    </citation>
    <scope>NUCLEOTIDE SEQUENCE [LARGE SCALE GENOMIC DNA]</scope>
    <source>
        <strain evidence="6 7">DSM 18839</strain>
    </source>
</reference>
<dbReference type="OrthoDB" id="146908at2"/>
<keyword evidence="7" id="KW-1185">Reference proteome</keyword>
<dbReference type="Gene3D" id="1.25.40.10">
    <property type="entry name" value="Tetratricopeptide repeat domain"/>
    <property type="match status" value="1"/>
</dbReference>
<dbReference type="PANTHER" id="PTHR23083">
    <property type="entry name" value="TETRATRICOPEPTIDE REPEAT PROTEIN, TPR"/>
    <property type="match status" value="1"/>
</dbReference>
<name>A0A8G2EVH3_9PROT</name>
<dbReference type="SUPFAM" id="SSF48452">
    <property type="entry name" value="TPR-like"/>
    <property type="match status" value="1"/>
</dbReference>
<evidence type="ECO:0000313" key="6">
    <source>
        <dbReference type="EMBL" id="SDF28133.1"/>
    </source>
</evidence>
<dbReference type="PROSITE" id="PS50005">
    <property type="entry name" value="TPR"/>
    <property type="match status" value="1"/>
</dbReference>
<gene>
    <name evidence="6" type="ORF">SAMN05660686_00877</name>
</gene>
<dbReference type="Pfam" id="PF07719">
    <property type="entry name" value="TPR_2"/>
    <property type="match status" value="1"/>
</dbReference>
<evidence type="ECO:0000256" key="2">
    <source>
        <dbReference type="ARBA" id="ARBA00022737"/>
    </source>
</evidence>
<dbReference type="InterPro" id="IPR011990">
    <property type="entry name" value="TPR-like_helical_dom_sf"/>
</dbReference>
<dbReference type="InterPro" id="IPR013105">
    <property type="entry name" value="TPR_2"/>
</dbReference>
<dbReference type="InterPro" id="IPR019734">
    <property type="entry name" value="TPR_rpt"/>
</dbReference>
<keyword evidence="3 5" id="KW-0802">TPR repeat</keyword>
<feature type="repeat" description="TPR" evidence="5">
    <location>
        <begin position="94"/>
        <end position="127"/>
    </location>
</feature>
<accession>A0A8G2EVH3</accession>
<dbReference type="EMBL" id="FNBW01000002">
    <property type="protein sequence ID" value="SDF28133.1"/>
    <property type="molecule type" value="Genomic_DNA"/>
</dbReference>
<evidence type="ECO:0000313" key="7">
    <source>
        <dbReference type="Proteomes" id="UP000198615"/>
    </source>
</evidence>
<keyword evidence="2" id="KW-0677">Repeat</keyword>